<evidence type="ECO:0000256" key="4">
    <source>
        <dbReference type="ARBA" id="ARBA00022670"/>
    </source>
</evidence>
<keyword evidence="7" id="KW-0378">Hydrolase</keyword>
<dbReference type="SMART" id="SM00020">
    <property type="entry name" value="Tryp_SPc"/>
    <property type="match status" value="1"/>
</dbReference>
<dbReference type="PRINTS" id="PR00722">
    <property type="entry name" value="CHYMOTRYPSIN"/>
</dbReference>
<dbReference type="Gene3D" id="2.40.10.10">
    <property type="entry name" value="Trypsin-like serine proteases"/>
    <property type="match status" value="1"/>
</dbReference>
<dbReference type="PROSITE" id="PS00135">
    <property type="entry name" value="TRYPSIN_SER"/>
    <property type="match status" value="1"/>
</dbReference>
<evidence type="ECO:0000256" key="1">
    <source>
        <dbReference type="ARBA" id="ARBA00001656"/>
    </source>
</evidence>
<evidence type="ECO:0000256" key="6">
    <source>
        <dbReference type="ARBA" id="ARBA00023157"/>
    </source>
</evidence>
<dbReference type="InterPro" id="IPR043504">
    <property type="entry name" value="Peptidase_S1_PA_chymotrypsin"/>
</dbReference>
<evidence type="ECO:0000256" key="2">
    <source>
        <dbReference type="ARBA" id="ARBA00012050"/>
    </source>
</evidence>
<keyword evidence="4 7" id="KW-0645">Protease</keyword>
<name>A0ABN7TA16_OIKDI</name>
<dbReference type="CDD" id="cd00190">
    <property type="entry name" value="Tryp_SPc"/>
    <property type="match status" value="1"/>
</dbReference>
<feature type="region of interest" description="Disordered" evidence="8">
    <location>
        <begin position="233"/>
        <end position="263"/>
    </location>
</feature>
<feature type="compositionally biased region" description="Low complexity" evidence="8">
    <location>
        <begin position="251"/>
        <end position="263"/>
    </location>
</feature>
<dbReference type="PROSITE" id="PS00134">
    <property type="entry name" value="TRYPSIN_HIS"/>
    <property type="match status" value="1"/>
</dbReference>
<evidence type="ECO:0000313" key="11">
    <source>
        <dbReference type="Proteomes" id="UP001158576"/>
    </source>
</evidence>
<dbReference type="InterPro" id="IPR018114">
    <property type="entry name" value="TRYPSIN_HIS"/>
</dbReference>
<protein>
    <recommendedName>
        <fullName evidence="3">Acrosin</fullName>
        <ecNumber evidence="2">3.4.21.10</ecNumber>
    </recommendedName>
</protein>
<dbReference type="InterPro" id="IPR001314">
    <property type="entry name" value="Peptidase_S1A"/>
</dbReference>
<dbReference type="EC" id="3.4.21.10" evidence="2"/>
<comment type="catalytic activity">
    <reaction evidence="1">
        <text>Preferential cleavage: Arg-|-Xaa, Lys-|-Xaa.</text>
        <dbReference type="EC" id="3.4.21.10"/>
    </reaction>
</comment>
<gene>
    <name evidence="10" type="ORF">OKIOD_LOCUS15907</name>
</gene>
<evidence type="ECO:0000256" key="3">
    <source>
        <dbReference type="ARBA" id="ARBA00017161"/>
    </source>
</evidence>
<sequence>MIFLNFILPILHAHVLETPEITAAFSKSIDGILVETNEASLWRIETGETNFLLFDIFPPCESPVIIYKIGTLPLERICNDGTDQLPIHLPTEQEDLFVKYTGSEDIAFRICHSQNCGSDEQDNQIDDVQSVSLCSSPTCTTQYFQYFSYCSRYCAAPKRIWCNNAWRYSYACKRWLFCAGRWIHDTSCPQITPTTTKATTTTTTVKPTAPNVSRWHLCSTGYYYGPSCPEDAAETATPTTVTKTTKRTTTTRRPTTTTTTLKPTTRPSIIYCNGIPFRGTQCPGARPTMSIPTTTESQADSQTLECGFSAFSTRLITDREHSSDTNEDVEIVVTGQTFANDTRELTGSLVDLSTPSANVSATNVINGGFTVTQEGKYPWLVSIRTKRGFHFCGGAILNKHWILTAAHCKIKKSDKLVFATLKRKGTSGATIRGVGQVKTHPKAKQTRYNTWKYDFELVRLDQAIEFTDYIRPICLPTQYTPGQNCVVSGWGRISSTPVKYHDYLQEAEISTNRKRECGAYSPLIDESSFCAEGRASACNGDSGGPLVCEDSSGRAFVTGVASWASTSCDVAKPSGFGDVAAVRSWIDGIISINVWGEILELEEGRRTGIVDGRYNGTGFSQADAGLGHFLSSKAATLSIESINNEHRFTLEIDFTVHNAPPNPNWHEGKSYDQFELRSTAEYEAILQFILLELSSYLGVTSSELNSAVIKTELDINLPGTMYKAVDELRLNLENLNLPLSDPYSSYQPFDISFHENAVSLTIETNVQMTLDQYALTGSTTEDEILLRHVALEKLYQIFSESPIRALGNIILHIITIRPLQRRKRETSTIPGIYEVELTVVYESIQYAEDNITDIVLEVLENSGYTFDIQTTETAKMDPCLLVTCPNADWTCSEGACIRQNFTVECSGQGAKLQMRYGHMFDRTDYLPTPFDFSNSILFNDQVIEAQASESEDFDIELNIPMTAFDIHQSNGTITYGGKVEGAPGLVRDPTGILNLGTALSSRFRCEFPDHLALSTSASMISLADAETEWVLAPVSNLDGDDEEDEIVSAPAAADFVLESSVDPDNPPKIGERITLFVMPETGFSEHDPIVYYIDQITASDPNNKSTSTVIYKNPCAFKFLFMDFSNAAEATSLGASQSFSLNTFVFPGSSSLEFEIEMKLCVIDENGDPVAEGCLFDDECSDPYTRL</sequence>
<evidence type="ECO:0000256" key="7">
    <source>
        <dbReference type="RuleBase" id="RU363034"/>
    </source>
</evidence>
<dbReference type="PANTHER" id="PTHR24252">
    <property type="entry name" value="ACROSIN-RELATED"/>
    <property type="match status" value="1"/>
</dbReference>
<dbReference type="InterPro" id="IPR001254">
    <property type="entry name" value="Trypsin_dom"/>
</dbReference>
<evidence type="ECO:0000259" key="9">
    <source>
        <dbReference type="PROSITE" id="PS50240"/>
    </source>
</evidence>
<dbReference type="InterPro" id="IPR009003">
    <property type="entry name" value="Peptidase_S1_PA"/>
</dbReference>
<dbReference type="PROSITE" id="PS50240">
    <property type="entry name" value="TRYPSIN_DOM"/>
    <property type="match status" value="1"/>
</dbReference>
<dbReference type="PANTHER" id="PTHR24252:SF8">
    <property type="entry name" value="ACROSIN"/>
    <property type="match status" value="1"/>
</dbReference>
<reference evidence="10 11" key="1">
    <citation type="submission" date="2021-04" db="EMBL/GenBank/DDBJ databases">
        <authorList>
            <person name="Bliznina A."/>
        </authorList>
    </citation>
    <scope>NUCLEOTIDE SEQUENCE [LARGE SCALE GENOMIC DNA]</scope>
</reference>
<proteinExistence type="predicted"/>
<dbReference type="Pfam" id="PF00089">
    <property type="entry name" value="Trypsin"/>
    <property type="match status" value="1"/>
</dbReference>
<accession>A0ABN7TA16</accession>
<dbReference type="Proteomes" id="UP001158576">
    <property type="component" value="Chromosome 2"/>
</dbReference>
<keyword evidence="6" id="KW-1015">Disulfide bond</keyword>
<evidence type="ECO:0000256" key="8">
    <source>
        <dbReference type="SAM" id="MobiDB-lite"/>
    </source>
</evidence>
<keyword evidence="11" id="KW-1185">Reference proteome</keyword>
<dbReference type="SUPFAM" id="SSF50494">
    <property type="entry name" value="Trypsin-like serine proteases"/>
    <property type="match status" value="1"/>
</dbReference>
<keyword evidence="5 7" id="KW-0720">Serine protease</keyword>
<evidence type="ECO:0000256" key="5">
    <source>
        <dbReference type="ARBA" id="ARBA00022825"/>
    </source>
</evidence>
<dbReference type="EMBL" id="OU015567">
    <property type="protein sequence ID" value="CAG5112990.1"/>
    <property type="molecule type" value="Genomic_DNA"/>
</dbReference>
<organism evidence="10 11">
    <name type="scientific">Oikopleura dioica</name>
    <name type="common">Tunicate</name>
    <dbReference type="NCBI Taxonomy" id="34765"/>
    <lineage>
        <taxon>Eukaryota</taxon>
        <taxon>Metazoa</taxon>
        <taxon>Chordata</taxon>
        <taxon>Tunicata</taxon>
        <taxon>Appendicularia</taxon>
        <taxon>Copelata</taxon>
        <taxon>Oikopleuridae</taxon>
        <taxon>Oikopleura</taxon>
    </lineage>
</organism>
<feature type="domain" description="Peptidase S1" evidence="9">
    <location>
        <begin position="365"/>
        <end position="591"/>
    </location>
</feature>
<evidence type="ECO:0000313" key="10">
    <source>
        <dbReference type="EMBL" id="CAG5112990.1"/>
    </source>
</evidence>
<dbReference type="InterPro" id="IPR033116">
    <property type="entry name" value="TRYPSIN_SER"/>
</dbReference>